<dbReference type="Proteomes" id="UP000634004">
    <property type="component" value="Unassembled WGS sequence"/>
</dbReference>
<name>A0A8J3CMG8_9PROT</name>
<evidence type="ECO:0000313" key="1">
    <source>
        <dbReference type="EMBL" id="GHA86465.1"/>
    </source>
</evidence>
<keyword evidence="2" id="KW-1185">Reference proteome</keyword>
<sequence>MISSGASGDPPDLAHSSKWKDWIFQTGNDPNVDSLTFLGNLIEEIMDGPEIRPVACFADEELTSSKEIILEALKADGLIYKRGGIVENKSGPQIQRKSLNQKHSEKALMPKNLEELLLRTIRSLPRAIQPLSNRRKGSVSLKSENEYVVQDLLHALLMPWVSDIRPEEFTPSYAGSSSRVDFLLKKHSTVIETKIVRDVHHGKKMGNELIIDIAHYRAHPDCHHLWCVIYDPLRLLKNIEGLKADLQGDHKNNIGSVNVIVEIV</sequence>
<dbReference type="AlphaFoldDB" id="A0A8J3CMG8"/>
<accession>A0A8J3CMG8</accession>
<gene>
    <name evidence="1" type="ORF">GCM10009069_07090</name>
</gene>
<reference evidence="1" key="2">
    <citation type="submission" date="2020-09" db="EMBL/GenBank/DDBJ databases">
        <authorList>
            <person name="Sun Q."/>
            <person name="Kim S."/>
        </authorList>
    </citation>
    <scope>NUCLEOTIDE SEQUENCE</scope>
    <source>
        <strain evidence="1">KCTC 32513</strain>
    </source>
</reference>
<dbReference type="EMBL" id="BMZH01000002">
    <property type="protein sequence ID" value="GHA86465.1"/>
    <property type="molecule type" value="Genomic_DNA"/>
</dbReference>
<proteinExistence type="predicted"/>
<dbReference type="Pfam" id="PF18742">
    <property type="entry name" value="DpnII-MboI"/>
    <property type="match status" value="1"/>
</dbReference>
<evidence type="ECO:0000313" key="2">
    <source>
        <dbReference type="Proteomes" id="UP000634004"/>
    </source>
</evidence>
<protein>
    <submittedName>
        <fullName evidence="1">Uncharacterized protein</fullName>
    </submittedName>
</protein>
<reference evidence="1" key="1">
    <citation type="journal article" date="2014" name="Int. J. Syst. Evol. Microbiol.">
        <title>Complete genome sequence of Corynebacterium casei LMG S-19264T (=DSM 44701T), isolated from a smear-ripened cheese.</title>
        <authorList>
            <consortium name="US DOE Joint Genome Institute (JGI-PGF)"/>
            <person name="Walter F."/>
            <person name="Albersmeier A."/>
            <person name="Kalinowski J."/>
            <person name="Ruckert C."/>
        </authorList>
    </citation>
    <scope>NUCLEOTIDE SEQUENCE</scope>
    <source>
        <strain evidence="1">KCTC 32513</strain>
    </source>
</reference>
<comment type="caution">
    <text evidence="1">The sequence shown here is derived from an EMBL/GenBank/DDBJ whole genome shotgun (WGS) entry which is preliminary data.</text>
</comment>
<organism evidence="1 2">
    <name type="scientific">Algimonas arctica</name>
    <dbReference type="NCBI Taxonomy" id="1479486"/>
    <lineage>
        <taxon>Bacteria</taxon>
        <taxon>Pseudomonadati</taxon>
        <taxon>Pseudomonadota</taxon>
        <taxon>Alphaproteobacteria</taxon>
        <taxon>Maricaulales</taxon>
        <taxon>Robiginitomaculaceae</taxon>
        <taxon>Algimonas</taxon>
    </lineage>
</organism>